<feature type="region of interest" description="Disordered" evidence="1">
    <location>
        <begin position="486"/>
        <end position="514"/>
    </location>
</feature>
<evidence type="ECO:0000256" key="1">
    <source>
        <dbReference type="SAM" id="MobiDB-lite"/>
    </source>
</evidence>
<feature type="region of interest" description="Disordered" evidence="1">
    <location>
        <begin position="1203"/>
        <end position="1274"/>
    </location>
</feature>
<feature type="compositionally biased region" description="Basic and acidic residues" evidence="1">
    <location>
        <begin position="1214"/>
        <end position="1227"/>
    </location>
</feature>
<dbReference type="EMBL" id="JARKIE010000080">
    <property type="protein sequence ID" value="KAJ7688279.1"/>
    <property type="molecule type" value="Genomic_DNA"/>
</dbReference>
<evidence type="ECO:0000313" key="3">
    <source>
        <dbReference type="Proteomes" id="UP001221757"/>
    </source>
</evidence>
<comment type="caution">
    <text evidence="2">The sequence shown here is derived from an EMBL/GenBank/DDBJ whole genome shotgun (WGS) entry which is preliminary data.</text>
</comment>
<reference evidence="2" key="1">
    <citation type="submission" date="2023-03" db="EMBL/GenBank/DDBJ databases">
        <title>Massive genome expansion in bonnet fungi (Mycena s.s.) driven by repeated elements and novel gene families across ecological guilds.</title>
        <authorList>
            <consortium name="Lawrence Berkeley National Laboratory"/>
            <person name="Harder C.B."/>
            <person name="Miyauchi S."/>
            <person name="Viragh M."/>
            <person name="Kuo A."/>
            <person name="Thoen E."/>
            <person name="Andreopoulos B."/>
            <person name="Lu D."/>
            <person name="Skrede I."/>
            <person name="Drula E."/>
            <person name="Henrissat B."/>
            <person name="Morin E."/>
            <person name="Kohler A."/>
            <person name="Barry K."/>
            <person name="LaButti K."/>
            <person name="Morin E."/>
            <person name="Salamov A."/>
            <person name="Lipzen A."/>
            <person name="Mereny Z."/>
            <person name="Hegedus B."/>
            <person name="Baldrian P."/>
            <person name="Stursova M."/>
            <person name="Weitz H."/>
            <person name="Taylor A."/>
            <person name="Grigoriev I.V."/>
            <person name="Nagy L.G."/>
            <person name="Martin F."/>
            <person name="Kauserud H."/>
        </authorList>
    </citation>
    <scope>NUCLEOTIDE SEQUENCE</scope>
    <source>
        <strain evidence="2">CBHHK067</strain>
    </source>
</reference>
<feature type="region of interest" description="Disordered" evidence="1">
    <location>
        <begin position="251"/>
        <end position="275"/>
    </location>
</feature>
<accession>A0AAD7GHJ4</accession>
<feature type="region of interest" description="Disordered" evidence="1">
    <location>
        <begin position="212"/>
        <end position="237"/>
    </location>
</feature>
<name>A0AAD7GHJ4_MYCRO</name>
<feature type="compositionally biased region" description="Polar residues" evidence="1">
    <location>
        <begin position="38"/>
        <end position="56"/>
    </location>
</feature>
<evidence type="ECO:0008006" key="4">
    <source>
        <dbReference type="Google" id="ProtNLM"/>
    </source>
</evidence>
<sequence>MYPTPSMTPAISWTTQRKKPTPTSPAIRRMISRRPSDTPISTISTCPPSWRATSTEAPACRPAPGGFVGPNRPVAHHPPLPPLSSLSLPTPTFQHSLRTPLLQHGAHTPLFVPWTPERDLQKVRVPATTLCITGADPAVFPGMPRREPTPPFLPGMRDPMPNLQGVTGYIHHFTLLPLPPPRTSIQELKTTHSVITLSIYWMSHNTTPGWDNTPHLGVADSQPFTGPSGPDTTLSGTSAFLSAKTTASVHAGDTSSVSSGDHTTSNDQPSGLSVTVKMDSSGRHYVMHPDTGLRFDIVDDTSIPTETPYYASPGFPGIFPSTEARVGASASMSRSPSSTSDMQLTASGSVMPGEKVLDNLLHDIGVELTAEQQLRYSSIRGMLSTGQSTLLSTIAFLAEQHSALNINVRTIEVVPADTESKLLAIHNRVTLQEDRVDQCLEESIKALRTFGSTEAQLEQLTLSMASYNARSSRRAGIGITLPSCTASRSSTPLEELRPKLDSALPPKNPNESDEAYHRRAMGNVHRKERTATVFQVPITPIDAPTPSAVRFAEKTAHFEDVGSISPAPFCPFVRYGSEPASAAPPGSAFSYARSAHLPVGSHFESFHSDKESIIRKIVAREVGEPLSLPPHIKPPKVDAPAKYSGVDDLDAFMKFIEMICTWIRSQMLCGYEPAIDNFRLTMLKTHLSGDALDWFIETRMTFTDALCAMHQRFVTTSNAERATVAFDAVRYNDTTGPEGFAEALIKRANQMAHVPGEFVVNQRFLAGLPQTIRYKLRVNWQMTAEYTPLTPCEPTRANSGKYCPKNPPRKLRWPHPVQQLTAPTMPLARCMVPPAPNPQSTRSEDSRTCFKCGGLGHIASNPKCPRFHEPMPLRLGAQRVIESYADEAEASGDAMAAVEGRNGEDEYKGLWGGAHYDPDYEDSNQAPDLDELLDMAEVDRAQGTETRMGTMRAQYFALRIAEPEEEVAAEAPTAANTATSSAIFDATRLQMHVPSNDSRYTEWTAAAEAQLDAEAAALLPDILSATFDSLLSDFEAHIGEQALSASDSLELKAIYALGAEEAARNNWRGMIPIQPQVLVGYTPAVLRTNAVDLIGQPQSFTRRIEEMRIFQQDLVGLLSRRLEARDELSRLLCLPASSASPTSSILRQAEDYNLATCSAIDRHVRQIEHNLEQMTASLHLFEDELTRRMLAREVFALASLLRSNSPPELSGGPDRPDHETVGNDDRTNSALPFSSSNPQVEETHTTEEADSPPSDGSTPPPSYPGTPESSGAEGLWDRVSDIDAVVNSVPSLPGDMRVVVINSDSEDDSSMDDSSLNVQVLTQSVLPSKTVERLSNVHRPGMVNTVGLLDQPRRVKSNMACLAAMLSVGESQAYMLFDSGSNTDSITPEYAKVSGLSPIRLEEQITLQLGCISSRSKISFGARAPIDFGGIKAGVYGDMIYH</sequence>
<feature type="compositionally biased region" description="Polar residues" evidence="1">
    <location>
        <begin position="1"/>
        <end position="15"/>
    </location>
</feature>
<gene>
    <name evidence="2" type="ORF">B0H17DRAFT_1180624</name>
</gene>
<feature type="compositionally biased region" description="Polar residues" evidence="1">
    <location>
        <begin position="1228"/>
        <end position="1240"/>
    </location>
</feature>
<proteinExistence type="predicted"/>
<dbReference type="Proteomes" id="UP001221757">
    <property type="component" value="Unassembled WGS sequence"/>
</dbReference>
<organism evidence="2 3">
    <name type="scientific">Mycena rosella</name>
    <name type="common">Pink bonnet</name>
    <name type="synonym">Agaricus rosellus</name>
    <dbReference type="NCBI Taxonomy" id="1033263"/>
    <lineage>
        <taxon>Eukaryota</taxon>
        <taxon>Fungi</taxon>
        <taxon>Dikarya</taxon>
        <taxon>Basidiomycota</taxon>
        <taxon>Agaricomycotina</taxon>
        <taxon>Agaricomycetes</taxon>
        <taxon>Agaricomycetidae</taxon>
        <taxon>Agaricales</taxon>
        <taxon>Marasmiineae</taxon>
        <taxon>Mycenaceae</taxon>
        <taxon>Mycena</taxon>
    </lineage>
</organism>
<feature type="compositionally biased region" description="Polar residues" evidence="1">
    <location>
        <begin position="251"/>
        <end position="273"/>
    </location>
</feature>
<feature type="compositionally biased region" description="Polar residues" evidence="1">
    <location>
        <begin position="222"/>
        <end position="237"/>
    </location>
</feature>
<evidence type="ECO:0000313" key="2">
    <source>
        <dbReference type="EMBL" id="KAJ7688279.1"/>
    </source>
</evidence>
<feature type="region of interest" description="Disordered" evidence="1">
    <location>
        <begin position="1"/>
        <end position="57"/>
    </location>
</feature>
<keyword evidence="3" id="KW-1185">Reference proteome</keyword>
<protein>
    <recommendedName>
        <fullName evidence="4">CCHC-type domain-containing protein</fullName>
    </recommendedName>
</protein>